<reference evidence="1 2" key="1">
    <citation type="journal article" date="2020" name="BMC Genomics">
        <title>Intraspecific diversification of the crop wild relative Brassica cretica Lam. using demographic model selection.</title>
        <authorList>
            <person name="Kioukis A."/>
            <person name="Michalopoulou V.A."/>
            <person name="Briers L."/>
            <person name="Pirintsos S."/>
            <person name="Studholme D.J."/>
            <person name="Pavlidis P."/>
            <person name="Sarris P.F."/>
        </authorList>
    </citation>
    <scope>NUCLEOTIDE SEQUENCE [LARGE SCALE GENOMIC DNA]</scope>
    <source>
        <strain evidence="2">cv. PFS-1207/04</strain>
    </source>
</reference>
<keyword evidence="2" id="KW-1185">Reference proteome</keyword>
<name>A0ABQ7D6R2_BRACR</name>
<accession>A0ABQ7D6R2</accession>
<dbReference type="InterPro" id="IPR044211">
    <property type="entry name" value="PPH_chloroplastic"/>
</dbReference>
<evidence type="ECO:0000313" key="2">
    <source>
        <dbReference type="Proteomes" id="UP000266723"/>
    </source>
</evidence>
<dbReference type="EMBL" id="QGKV02000759">
    <property type="protein sequence ID" value="KAF3567598.1"/>
    <property type="molecule type" value="Genomic_DNA"/>
</dbReference>
<comment type="caution">
    <text evidence="1">The sequence shown here is derived from an EMBL/GenBank/DDBJ whole genome shotgun (WGS) entry which is preliminary data.</text>
</comment>
<evidence type="ECO:0000313" key="1">
    <source>
        <dbReference type="EMBL" id="KAF3567598.1"/>
    </source>
</evidence>
<dbReference type="PANTHER" id="PTHR47280">
    <property type="entry name" value="PHEOPHYTINASE, CHLOROPLASTIC"/>
    <property type="match status" value="1"/>
</dbReference>
<dbReference type="PANTHER" id="PTHR47280:SF1">
    <property type="entry name" value="PHEOPHYTINASE, CHLOROPLASTIC"/>
    <property type="match status" value="1"/>
</dbReference>
<protein>
    <submittedName>
        <fullName evidence="1">Uncharacterized protein</fullName>
    </submittedName>
</protein>
<proteinExistence type="predicted"/>
<gene>
    <name evidence="1" type="ORF">DY000_02019275</name>
</gene>
<dbReference type="Proteomes" id="UP000266723">
    <property type="component" value="Unassembled WGS sequence"/>
</dbReference>
<organism evidence="1 2">
    <name type="scientific">Brassica cretica</name>
    <name type="common">Mustard</name>
    <dbReference type="NCBI Taxonomy" id="69181"/>
    <lineage>
        <taxon>Eukaryota</taxon>
        <taxon>Viridiplantae</taxon>
        <taxon>Streptophyta</taxon>
        <taxon>Embryophyta</taxon>
        <taxon>Tracheophyta</taxon>
        <taxon>Spermatophyta</taxon>
        <taxon>Magnoliopsida</taxon>
        <taxon>eudicotyledons</taxon>
        <taxon>Gunneridae</taxon>
        <taxon>Pentapetalae</taxon>
        <taxon>rosids</taxon>
        <taxon>malvids</taxon>
        <taxon>Brassicales</taxon>
        <taxon>Brassicaceae</taxon>
        <taxon>Brassiceae</taxon>
        <taxon>Brassica</taxon>
    </lineage>
</organism>
<sequence length="131" mass="14919">MELQMVMWSVRTKTWERTTWWGPDQSNGEAARITPFQCEWKPNLTVHYEKSGCGNVETHAVLFLPGFGVGSFHYEKQIPSSNLTTSDECGGWTNEKHNLYLDSLENSLVKQGVQSNITLVLLTKLKIFLIV</sequence>